<evidence type="ECO:0000313" key="2">
    <source>
        <dbReference type="EMBL" id="KAG7530214.1"/>
    </source>
</evidence>
<organism evidence="2 3">
    <name type="scientific">Filobasidium floriforme</name>
    <dbReference type="NCBI Taxonomy" id="5210"/>
    <lineage>
        <taxon>Eukaryota</taxon>
        <taxon>Fungi</taxon>
        <taxon>Dikarya</taxon>
        <taxon>Basidiomycota</taxon>
        <taxon>Agaricomycotina</taxon>
        <taxon>Tremellomycetes</taxon>
        <taxon>Filobasidiales</taxon>
        <taxon>Filobasidiaceae</taxon>
        <taxon>Filobasidium</taxon>
    </lineage>
</organism>
<reference evidence="2" key="1">
    <citation type="submission" date="2020-04" db="EMBL/GenBank/DDBJ databases">
        <title>Analysis of mating type loci in Filobasidium floriforme.</title>
        <authorList>
            <person name="Nowrousian M."/>
        </authorList>
    </citation>
    <scope>NUCLEOTIDE SEQUENCE</scope>
    <source>
        <strain evidence="2">CBS 6242</strain>
    </source>
</reference>
<feature type="compositionally biased region" description="Low complexity" evidence="1">
    <location>
        <begin position="53"/>
        <end position="85"/>
    </location>
</feature>
<evidence type="ECO:0000256" key="1">
    <source>
        <dbReference type="SAM" id="MobiDB-lite"/>
    </source>
</evidence>
<name>A0A8K0JMV4_9TREE</name>
<dbReference type="EMBL" id="JABELV010000125">
    <property type="protein sequence ID" value="KAG7530214.1"/>
    <property type="molecule type" value="Genomic_DNA"/>
</dbReference>
<feature type="region of interest" description="Disordered" evidence="1">
    <location>
        <begin position="1"/>
        <end position="85"/>
    </location>
</feature>
<proteinExistence type="predicted"/>
<feature type="compositionally biased region" description="Polar residues" evidence="1">
    <location>
        <begin position="1"/>
        <end position="10"/>
    </location>
</feature>
<keyword evidence="3" id="KW-1185">Reference proteome</keyword>
<dbReference type="Proteomes" id="UP000812966">
    <property type="component" value="Unassembled WGS sequence"/>
</dbReference>
<feature type="compositionally biased region" description="Low complexity" evidence="1">
    <location>
        <begin position="23"/>
        <end position="40"/>
    </location>
</feature>
<gene>
    <name evidence="2" type="ORF">FFLO_05207</name>
</gene>
<sequence>MNAPTLTPPASGSLAPQRPGAGTPPQLSLTTTQSSTTTTPPTTPPRSPVSQLTPASTNTSMATNATNAPPGTTSTAAATEKSKSPSVFSSIASSIFSTVSSILTKLGKMEKKFEEKMKSVFGFFYMRKSKKISPEAEEAERQNAEKARQVEVGFELVAKQQGDLLNDKIAEQQKAARFEQLLDRMKQYLPKYYKEQVDTEFELIKKEHELRRNPV</sequence>
<dbReference type="AlphaFoldDB" id="A0A8K0JMV4"/>
<comment type="caution">
    <text evidence="2">The sequence shown here is derived from an EMBL/GenBank/DDBJ whole genome shotgun (WGS) entry which is preliminary data.</text>
</comment>
<accession>A0A8K0JMV4</accession>
<protein>
    <submittedName>
        <fullName evidence="2">Uncharacterized protein</fullName>
    </submittedName>
</protein>
<evidence type="ECO:0000313" key="3">
    <source>
        <dbReference type="Proteomes" id="UP000812966"/>
    </source>
</evidence>